<dbReference type="Gene3D" id="3.20.20.10">
    <property type="entry name" value="Alanine racemase"/>
    <property type="match status" value="1"/>
</dbReference>
<evidence type="ECO:0000256" key="1">
    <source>
        <dbReference type="ARBA" id="ARBA00005323"/>
    </source>
</evidence>
<dbReference type="SUPFAM" id="SSF51419">
    <property type="entry name" value="PLP-binding barrel"/>
    <property type="match status" value="1"/>
</dbReference>
<dbReference type="GO" id="GO:0036088">
    <property type="term" value="P:D-serine catabolic process"/>
    <property type="evidence" value="ECO:0007669"/>
    <property type="project" value="TreeGrafter"/>
</dbReference>
<dbReference type="Pfam" id="PF14031">
    <property type="entry name" value="D-ser_dehydrat"/>
    <property type="match status" value="1"/>
</dbReference>
<accession>A0A6J7N081</accession>
<dbReference type="InterPro" id="IPR026956">
    <property type="entry name" value="D-ser_dehydrat-like_dom"/>
</dbReference>
<feature type="domain" description="D-serine dehydratase-like" evidence="3">
    <location>
        <begin position="240"/>
        <end position="324"/>
    </location>
</feature>
<organism evidence="4">
    <name type="scientific">freshwater metagenome</name>
    <dbReference type="NCBI Taxonomy" id="449393"/>
    <lineage>
        <taxon>unclassified sequences</taxon>
        <taxon>metagenomes</taxon>
        <taxon>ecological metagenomes</taxon>
    </lineage>
</organism>
<dbReference type="InterPro" id="IPR001608">
    <property type="entry name" value="Ala_racemase_N"/>
</dbReference>
<dbReference type="GO" id="GO:0008721">
    <property type="term" value="F:D-serine ammonia-lyase activity"/>
    <property type="evidence" value="ECO:0007669"/>
    <property type="project" value="TreeGrafter"/>
</dbReference>
<dbReference type="Gene3D" id="2.40.37.20">
    <property type="entry name" value="D-serine dehydratase-like domain"/>
    <property type="match status" value="1"/>
</dbReference>
<keyword evidence="2" id="KW-0456">Lyase</keyword>
<evidence type="ECO:0000259" key="3">
    <source>
        <dbReference type="SMART" id="SM01119"/>
    </source>
</evidence>
<dbReference type="InterPro" id="IPR042208">
    <property type="entry name" value="D-ser_dehydrat-like_sf"/>
</dbReference>
<sequence length="341" mass="35675">MTLNVNDLQTPALILDSGALEANLATMAALLPGERCRPHVKAHKTTSLARRQSAHGHLGFTCATPLEVIGMANAGLGHDLLLANESVDPVRLAAMAQLVEQEKARITIAVDSIETVNAAADAGLREALVDVEVGLPRCGVPPEGAGAVADAARSRGLSVRGVMGYEGHVVALASHEERLRLTEEAMALLLKAHGDVGGEIVSAGGTGTYAINTWANEIQAGSYALMDTAYSALGLPFVQALKVVATVVSVSPKGWAVCDVGLKSLGMDHGNPTVEGADVFFCSDEHTTILPHEGSPLKVGDRVMVTPAHIDPTVAYHDKMHLIEAGGDSIIETWAVDLRGW</sequence>
<reference evidence="4" key="1">
    <citation type="submission" date="2020-05" db="EMBL/GenBank/DDBJ databases">
        <authorList>
            <person name="Chiriac C."/>
            <person name="Salcher M."/>
            <person name="Ghai R."/>
            <person name="Kavagutti S V."/>
        </authorList>
    </citation>
    <scope>NUCLEOTIDE SEQUENCE</scope>
</reference>
<name>A0A6J7N081_9ZZZZ</name>
<evidence type="ECO:0000256" key="2">
    <source>
        <dbReference type="ARBA" id="ARBA00023239"/>
    </source>
</evidence>
<dbReference type="SMART" id="SM01119">
    <property type="entry name" value="D-ser_dehydrat"/>
    <property type="match status" value="1"/>
</dbReference>
<dbReference type="InterPro" id="IPR029066">
    <property type="entry name" value="PLP-binding_barrel"/>
</dbReference>
<proteinExistence type="inferred from homology"/>
<dbReference type="InterPro" id="IPR051466">
    <property type="entry name" value="D-amino_acid_metab_enzyme"/>
</dbReference>
<comment type="similarity">
    <text evidence="1">Belongs to the DSD1 family.</text>
</comment>
<dbReference type="PANTHER" id="PTHR28004:SF2">
    <property type="entry name" value="D-SERINE DEHYDRATASE"/>
    <property type="match status" value="1"/>
</dbReference>
<dbReference type="AlphaFoldDB" id="A0A6J7N081"/>
<gene>
    <name evidence="4" type="ORF">UFOPK3974_00631</name>
</gene>
<dbReference type="PANTHER" id="PTHR28004">
    <property type="entry name" value="ZGC:162816-RELATED"/>
    <property type="match status" value="1"/>
</dbReference>
<dbReference type="EMBL" id="CAFBOR010000069">
    <property type="protein sequence ID" value="CAB4985598.1"/>
    <property type="molecule type" value="Genomic_DNA"/>
</dbReference>
<evidence type="ECO:0000313" key="4">
    <source>
        <dbReference type="EMBL" id="CAB4985598.1"/>
    </source>
</evidence>
<protein>
    <submittedName>
        <fullName evidence="4">Unannotated protein</fullName>
    </submittedName>
</protein>
<dbReference type="Pfam" id="PF01168">
    <property type="entry name" value="Ala_racemase_N"/>
    <property type="match status" value="1"/>
</dbReference>